<evidence type="ECO:0000313" key="1">
    <source>
        <dbReference type="EMBL" id="UYU73557.1"/>
    </source>
</evidence>
<dbReference type="SUPFAM" id="SSF102405">
    <property type="entry name" value="MCP/YpsA-like"/>
    <property type="match status" value="1"/>
</dbReference>
<dbReference type="EMBL" id="CP083681">
    <property type="protein sequence ID" value="UYU73557.1"/>
    <property type="molecule type" value="Genomic_DNA"/>
</dbReference>
<dbReference type="AlphaFoldDB" id="A0AA46UEU8"/>
<organism evidence="1 2">
    <name type="scientific">Bacteroides thetaiotaomicron</name>
    <dbReference type="NCBI Taxonomy" id="818"/>
    <lineage>
        <taxon>Bacteria</taxon>
        <taxon>Pseudomonadati</taxon>
        <taxon>Bacteroidota</taxon>
        <taxon>Bacteroidia</taxon>
        <taxon>Bacteroidales</taxon>
        <taxon>Bacteroidaceae</taxon>
        <taxon>Bacteroides</taxon>
    </lineage>
</organism>
<dbReference type="PANTHER" id="PTHR38440">
    <property type="entry name" value="UPF0398 PROTEIN YPSA"/>
    <property type="match status" value="1"/>
</dbReference>
<evidence type="ECO:0000313" key="2">
    <source>
        <dbReference type="Proteomes" id="UP001156216"/>
    </source>
</evidence>
<accession>A0AA46UEU8</accession>
<dbReference type="Proteomes" id="UP001156216">
    <property type="component" value="Chromosome"/>
</dbReference>
<proteinExistence type="predicted"/>
<name>A0AA46UEU8_BACT4</name>
<sequence length="161" mass="18309">MKQTNSHNQVMAVALTGHRFIPYDKVPSLRQALRTVILEHYNRGIRIFYCGMAMGFDLLAAETALSMKEVYSDITLVAAVPYCGQCEKFTPYNKERYRNALTKADEVVILNESYVDGCFLQRNDYMLSCSACLIAYFDGVPKGGTYFKRARQRGMSIVNLF</sequence>
<protein>
    <submittedName>
        <fullName evidence="1">DUF1273 domain-containing protein</fullName>
    </submittedName>
</protein>
<dbReference type="InterPro" id="IPR010697">
    <property type="entry name" value="YspA"/>
</dbReference>
<gene>
    <name evidence="1" type="ORF">KQP59_10755</name>
</gene>
<dbReference type="PANTHER" id="PTHR38440:SF1">
    <property type="entry name" value="UPF0398 PROTEIN SPR0331"/>
    <property type="match status" value="1"/>
</dbReference>
<dbReference type="Gene3D" id="3.40.50.450">
    <property type="match status" value="1"/>
</dbReference>
<reference evidence="1" key="1">
    <citation type="submission" date="2021-06" db="EMBL/GenBank/DDBJ databases">
        <title>Interrogation of the integrated mobile genetic elements in gut-associated Bacteroides with a consensus prediction approach.</title>
        <authorList>
            <person name="Campbell D.E."/>
            <person name="Leigh J.R."/>
            <person name="Kim T."/>
            <person name="England W."/>
            <person name="Whitaker R.J."/>
            <person name="Degnan P.H."/>
        </authorList>
    </citation>
    <scope>NUCLEOTIDE SEQUENCE</scope>
    <source>
        <strain evidence="1">VPI-BTDOT2</strain>
    </source>
</reference>
<dbReference type="Pfam" id="PF06908">
    <property type="entry name" value="YpsA"/>
    <property type="match status" value="1"/>
</dbReference>